<reference evidence="2" key="1">
    <citation type="submission" date="2021-04" db="EMBL/GenBank/DDBJ databases">
        <title>Complete Genome Sequences of Macrococcus spp. from dog and cattle.</title>
        <authorList>
            <person name="Schwendener S."/>
            <person name="Perreten V."/>
        </authorList>
    </citation>
    <scope>NUCLEOTIDE SEQUENCE</scope>
    <source>
        <strain evidence="2">Epi0143-OL</strain>
    </source>
</reference>
<feature type="transmembrane region" description="Helical" evidence="1">
    <location>
        <begin position="6"/>
        <end position="22"/>
    </location>
</feature>
<dbReference type="AlphaFoldDB" id="A0A9Q9BPE6"/>
<protein>
    <submittedName>
        <fullName evidence="2">Uncharacterized protein</fullName>
    </submittedName>
</protein>
<dbReference type="Proteomes" id="UP001057381">
    <property type="component" value="Chromosome"/>
</dbReference>
<accession>A0A9Q9BPE6</accession>
<evidence type="ECO:0000256" key="1">
    <source>
        <dbReference type="SAM" id="Phobius"/>
    </source>
</evidence>
<keyword evidence="1" id="KW-0472">Membrane</keyword>
<dbReference type="KEGG" id="mequ:KFV11_06925"/>
<dbReference type="EMBL" id="CP073809">
    <property type="protein sequence ID" value="UTH13009.1"/>
    <property type="molecule type" value="Genomic_DNA"/>
</dbReference>
<keyword evidence="1" id="KW-0812">Transmembrane</keyword>
<name>A0A9Q9BPE6_9STAP</name>
<organism evidence="2 3">
    <name type="scientific">Macrococcus equipercicus</name>
    <dbReference type="NCBI Taxonomy" id="69967"/>
    <lineage>
        <taxon>Bacteria</taxon>
        <taxon>Bacillati</taxon>
        <taxon>Bacillota</taxon>
        <taxon>Bacilli</taxon>
        <taxon>Bacillales</taxon>
        <taxon>Staphylococcaceae</taxon>
        <taxon>Macrococcus</taxon>
    </lineage>
</organism>
<evidence type="ECO:0000313" key="3">
    <source>
        <dbReference type="Proteomes" id="UP001057381"/>
    </source>
</evidence>
<sequence>MRYFLLGMLLLIILCIALYFILSRVYDYFAYRAEAGDIRRGYVRQHYDDQLEKERLVQKKKQLEHAIEIRSQHFQQLSEIKPLEKELEEINELIHTLETEETR</sequence>
<dbReference type="RefSeq" id="WP_254249550.1">
    <property type="nucleotide sequence ID" value="NZ_CP073809.1"/>
</dbReference>
<proteinExistence type="predicted"/>
<evidence type="ECO:0000313" key="2">
    <source>
        <dbReference type="EMBL" id="UTH13009.1"/>
    </source>
</evidence>
<keyword evidence="1" id="KW-1133">Transmembrane helix</keyword>
<gene>
    <name evidence="2" type="ORF">KFV11_06925</name>
</gene>